<dbReference type="InterPro" id="IPR036237">
    <property type="entry name" value="Xyl_isomerase-like_sf"/>
</dbReference>
<feature type="domain" description="Xylose isomerase-like TIM barrel" evidence="1">
    <location>
        <begin position="18"/>
        <end position="263"/>
    </location>
</feature>
<comment type="caution">
    <text evidence="2">The sequence shown here is derived from an EMBL/GenBank/DDBJ whole genome shotgun (WGS) entry which is preliminary data.</text>
</comment>
<evidence type="ECO:0000259" key="1">
    <source>
        <dbReference type="Pfam" id="PF01261"/>
    </source>
</evidence>
<dbReference type="EMBL" id="MCIF01000002">
    <property type="protein sequence ID" value="RAQ95505.1"/>
    <property type="molecule type" value="Genomic_DNA"/>
</dbReference>
<reference evidence="2 3" key="1">
    <citation type="submission" date="2016-08" db="EMBL/GenBank/DDBJ databases">
        <title>Analysis of Carbohydrate Active Enzymes in Thermogemmatispora T81 Reveals Carbohydrate Degradation Ability.</title>
        <authorList>
            <person name="Tomazini A."/>
            <person name="Lal S."/>
            <person name="Stott M."/>
            <person name="Henrissat B."/>
            <person name="Polikarpov I."/>
            <person name="Sparling R."/>
            <person name="Levin D.B."/>
        </authorList>
    </citation>
    <scope>NUCLEOTIDE SEQUENCE [LARGE SCALE GENOMIC DNA]</scope>
    <source>
        <strain evidence="2 3">T81</strain>
    </source>
</reference>
<proteinExistence type="predicted"/>
<dbReference type="Pfam" id="PF01261">
    <property type="entry name" value="AP_endonuc_2"/>
    <property type="match status" value="1"/>
</dbReference>
<sequence>MVARLFPSHWRPLREEIAFARSCGFQWLQLRGSETGLSEQTLGDSFETVAAALQGSGLACALEITLSLTAAGTTPSGATLATVLAANLPAIRRLPCSRVHFHLTASPANPDALQALEERLAPALQEALALATSQSPPFLLGIEHNEPAAAPFARPDRCAWLLEQVPELGFVWDINHTLPEALPDYLALTPRMILIHVSDTPLPQLNYHLPLGLGTLDIEGYCEELLARGFAGPAILEIGGTPRSGGFGHDSDEALQASAQRLRAAIGRAYARVRSRQPEAPKAQ</sequence>
<evidence type="ECO:0000313" key="2">
    <source>
        <dbReference type="EMBL" id="RAQ95505.1"/>
    </source>
</evidence>
<dbReference type="AlphaFoldDB" id="A0A328VMZ1"/>
<dbReference type="Proteomes" id="UP000248706">
    <property type="component" value="Unassembled WGS sequence"/>
</dbReference>
<evidence type="ECO:0000313" key="3">
    <source>
        <dbReference type="Proteomes" id="UP000248706"/>
    </source>
</evidence>
<dbReference type="Gene3D" id="3.20.20.150">
    <property type="entry name" value="Divalent-metal-dependent TIM barrel enzymes"/>
    <property type="match status" value="1"/>
</dbReference>
<dbReference type="InterPro" id="IPR013022">
    <property type="entry name" value="Xyl_isomerase-like_TIM-brl"/>
</dbReference>
<protein>
    <recommendedName>
        <fullName evidence="1">Xylose isomerase-like TIM barrel domain-containing protein</fullName>
    </recommendedName>
</protein>
<accession>A0A328VMZ1</accession>
<name>A0A328VMZ1_9CHLR</name>
<gene>
    <name evidence="2" type="ORF">A4R35_08150</name>
</gene>
<keyword evidence="3" id="KW-1185">Reference proteome</keyword>
<dbReference type="InterPro" id="IPR050312">
    <property type="entry name" value="IolE/XylAMocC-like"/>
</dbReference>
<dbReference type="SUPFAM" id="SSF51658">
    <property type="entry name" value="Xylose isomerase-like"/>
    <property type="match status" value="1"/>
</dbReference>
<organism evidence="2 3">
    <name type="scientific">Thermogemmatispora tikiterensis</name>
    <dbReference type="NCBI Taxonomy" id="1825093"/>
    <lineage>
        <taxon>Bacteria</taxon>
        <taxon>Bacillati</taxon>
        <taxon>Chloroflexota</taxon>
        <taxon>Ktedonobacteria</taxon>
        <taxon>Thermogemmatisporales</taxon>
        <taxon>Thermogemmatisporaceae</taxon>
        <taxon>Thermogemmatispora</taxon>
    </lineage>
</organism>
<dbReference type="PANTHER" id="PTHR12110">
    <property type="entry name" value="HYDROXYPYRUVATE ISOMERASE"/>
    <property type="match status" value="1"/>
</dbReference>